<dbReference type="EMBL" id="BQKI01000005">
    <property type="protein sequence ID" value="GJM95287.1"/>
    <property type="molecule type" value="Genomic_DNA"/>
</dbReference>
<dbReference type="CDD" id="cd10017">
    <property type="entry name" value="B3_DNA"/>
    <property type="match status" value="1"/>
</dbReference>
<dbReference type="InterPro" id="IPR015300">
    <property type="entry name" value="DNA-bd_pseudobarrel_sf"/>
</dbReference>
<accession>A0AAV5CAG1</accession>
<dbReference type="GO" id="GO:0005634">
    <property type="term" value="C:nucleus"/>
    <property type="evidence" value="ECO:0007669"/>
    <property type="project" value="UniProtKB-SubCell"/>
</dbReference>
<feature type="domain" description="TF-B3" evidence="7">
    <location>
        <begin position="218"/>
        <end position="316"/>
    </location>
</feature>
<sequence length="334" mass="38418">MPQPGAVPACRARFAASERNYGGGSLPAPSPNQKPLEDLLMLLLLLQRSSSWSFHCQMAQQGCESCQKWREHYCQEHMDVNRTRFFKLMTGDFAQCIVCKKDPCMHKHFDNMVGQQAEHCILSNSDDTSTPLRLIESAHKASAPKKVTGKKKSREGPEFPDSSSYHVKRKAVYKEEQSDDRHAGSDYYYSKSANILAEYERKEIFSLASIQPRNPAFVTILQKTHISHKNNFLVVHSGFEADHLEMRSHEILLLRPNRKEKWYVKYYHGSSATGFNCRRWVKFVSDNRLHKDDVCIFELKKCARRKTMVVHVIRKVNGSLYAPQETELLVLVVP</sequence>
<evidence type="ECO:0000313" key="9">
    <source>
        <dbReference type="Proteomes" id="UP001054889"/>
    </source>
</evidence>
<protein>
    <recommendedName>
        <fullName evidence="7">TF-B3 domain-containing protein</fullName>
    </recommendedName>
</protein>
<dbReference type="Proteomes" id="UP001054889">
    <property type="component" value="Unassembled WGS sequence"/>
</dbReference>
<reference evidence="8" key="1">
    <citation type="journal article" date="2018" name="DNA Res.">
        <title>Multiple hybrid de novo genome assembly of finger millet, an orphan allotetraploid crop.</title>
        <authorList>
            <person name="Hatakeyama M."/>
            <person name="Aluri S."/>
            <person name="Balachadran M.T."/>
            <person name="Sivarajan S.R."/>
            <person name="Patrignani A."/>
            <person name="Gruter S."/>
            <person name="Poveda L."/>
            <person name="Shimizu-Inatsugi R."/>
            <person name="Baeten J."/>
            <person name="Francoijs K.J."/>
            <person name="Nataraja K.N."/>
            <person name="Reddy Y.A.N."/>
            <person name="Phadnis S."/>
            <person name="Ravikumar R.L."/>
            <person name="Schlapbach R."/>
            <person name="Sreeman S.M."/>
            <person name="Shimizu K.K."/>
        </authorList>
    </citation>
    <scope>NUCLEOTIDE SEQUENCE</scope>
</reference>
<dbReference type="PANTHER" id="PTHR31391">
    <property type="entry name" value="B3 DOMAIN-CONTAINING PROTEIN OS11G0197600-RELATED"/>
    <property type="match status" value="1"/>
</dbReference>
<dbReference type="InterPro" id="IPR003340">
    <property type="entry name" value="B3_DNA-bd"/>
</dbReference>
<organism evidence="8 9">
    <name type="scientific">Eleusine coracana subsp. coracana</name>
    <dbReference type="NCBI Taxonomy" id="191504"/>
    <lineage>
        <taxon>Eukaryota</taxon>
        <taxon>Viridiplantae</taxon>
        <taxon>Streptophyta</taxon>
        <taxon>Embryophyta</taxon>
        <taxon>Tracheophyta</taxon>
        <taxon>Spermatophyta</taxon>
        <taxon>Magnoliopsida</taxon>
        <taxon>Liliopsida</taxon>
        <taxon>Poales</taxon>
        <taxon>Poaceae</taxon>
        <taxon>PACMAD clade</taxon>
        <taxon>Chloridoideae</taxon>
        <taxon>Cynodonteae</taxon>
        <taxon>Eleusininae</taxon>
        <taxon>Eleusine</taxon>
    </lineage>
</organism>
<dbReference type="Gene3D" id="2.40.330.10">
    <property type="entry name" value="DNA-binding pseudobarrel domain"/>
    <property type="match status" value="1"/>
</dbReference>
<comment type="subcellular location">
    <subcellularLocation>
        <location evidence="1">Nucleus</location>
    </subcellularLocation>
</comment>
<evidence type="ECO:0000313" key="8">
    <source>
        <dbReference type="EMBL" id="GJM95287.1"/>
    </source>
</evidence>
<dbReference type="GO" id="GO:0003677">
    <property type="term" value="F:DNA binding"/>
    <property type="evidence" value="ECO:0007669"/>
    <property type="project" value="UniProtKB-KW"/>
</dbReference>
<keyword evidence="9" id="KW-1185">Reference proteome</keyword>
<dbReference type="SUPFAM" id="SSF101936">
    <property type="entry name" value="DNA-binding pseudobarrel domain"/>
    <property type="match status" value="1"/>
</dbReference>
<evidence type="ECO:0000259" key="7">
    <source>
        <dbReference type="PROSITE" id="PS50863"/>
    </source>
</evidence>
<dbReference type="PANTHER" id="PTHR31391:SF70">
    <property type="entry name" value="B3 DOMAIN-CONTAINING PROTEIN OS03G0622200"/>
    <property type="match status" value="1"/>
</dbReference>
<reference evidence="8" key="2">
    <citation type="submission" date="2021-12" db="EMBL/GenBank/DDBJ databases">
        <title>Resequencing data analysis of finger millet.</title>
        <authorList>
            <person name="Hatakeyama M."/>
            <person name="Aluri S."/>
            <person name="Balachadran M.T."/>
            <person name="Sivarajan S.R."/>
            <person name="Poveda L."/>
            <person name="Shimizu-Inatsugi R."/>
            <person name="Schlapbach R."/>
            <person name="Sreeman S.M."/>
            <person name="Shimizu K.K."/>
        </authorList>
    </citation>
    <scope>NUCLEOTIDE SEQUENCE</scope>
</reference>
<evidence type="ECO:0000256" key="6">
    <source>
        <dbReference type="SAM" id="MobiDB-lite"/>
    </source>
</evidence>
<evidence type="ECO:0000256" key="3">
    <source>
        <dbReference type="ARBA" id="ARBA00023125"/>
    </source>
</evidence>
<dbReference type="SMART" id="SM01019">
    <property type="entry name" value="B3"/>
    <property type="match status" value="1"/>
</dbReference>
<dbReference type="AlphaFoldDB" id="A0AAV5CAG1"/>
<dbReference type="Pfam" id="PF02362">
    <property type="entry name" value="B3"/>
    <property type="match status" value="1"/>
</dbReference>
<evidence type="ECO:0000256" key="4">
    <source>
        <dbReference type="ARBA" id="ARBA00023163"/>
    </source>
</evidence>
<keyword evidence="2" id="KW-0805">Transcription regulation</keyword>
<evidence type="ECO:0000256" key="1">
    <source>
        <dbReference type="ARBA" id="ARBA00004123"/>
    </source>
</evidence>
<proteinExistence type="predicted"/>
<dbReference type="PROSITE" id="PS50863">
    <property type="entry name" value="B3"/>
    <property type="match status" value="1"/>
</dbReference>
<dbReference type="InterPro" id="IPR044837">
    <property type="entry name" value="REM16-like"/>
</dbReference>
<feature type="region of interest" description="Disordered" evidence="6">
    <location>
        <begin position="140"/>
        <end position="164"/>
    </location>
</feature>
<keyword evidence="3" id="KW-0238">DNA-binding</keyword>
<gene>
    <name evidence="8" type="primary">ga12003</name>
    <name evidence="8" type="ORF">PR202_ga12003</name>
</gene>
<keyword evidence="4" id="KW-0804">Transcription</keyword>
<evidence type="ECO:0000256" key="5">
    <source>
        <dbReference type="ARBA" id="ARBA00023242"/>
    </source>
</evidence>
<keyword evidence="5" id="KW-0539">Nucleus</keyword>
<evidence type="ECO:0000256" key="2">
    <source>
        <dbReference type="ARBA" id="ARBA00023015"/>
    </source>
</evidence>
<comment type="caution">
    <text evidence="8">The sequence shown here is derived from an EMBL/GenBank/DDBJ whole genome shotgun (WGS) entry which is preliminary data.</text>
</comment>
<name>A0AAV5CAG1_ELECO</name>